<keyword evidence="2 5" id="KW-0812">Transmembrane</keyword>
<protein>
    <submittedName>
        <fullName evidence="6">Uncharacterized protein</fullName>
    </submittedName>
</protein>
<dbReference type="STRING" id="42249.A0A317SKY3"/>
<dbReference type="EMBL" id="PYWC01000053">
    <property type="protein sequence ID" value="PWW74983.1"/>
    <property type="molecule type" value="Genomic_DNA"/>
</dbReference>
<proteinExistence type="predicted"/>
<evidence type="ECO:0000313" key="6">
    <source>
        <dbReference type="EMBL" id="PWW74983.1"/>
    </source>
</evidence>
<accession>A0A317SKY3</accession>
<gene>
    <name evidence="6" type="ORF">C7212DRAFT_205407</name>
</gene>
<evidence type="ECO:0000256" key="3">
    <source>
        <dbReference type="ARBA" id="ARBA00022989"/>
    </source>
</evidence>
<dbReference type="AlphaFoldDB" id="A0A317SKY3"/>
<dbReference type="Gene3D" id="1.20.120.550">
    <property type="entry name" value="Membrane associated eicosanoid/glutathione metabolism-like domain"/>
    <property type="match status" value="1"/>
</dbReference>
<keyword evidence="3 5" id="KW-1133">Transmembrane helix</keyword>
<feature type="transmembrane region" description="Helical" evidence="5">
    <location>
        <begin position="112"/>
        <end position="132"/>
    </location>
</feature>
<dbReference type="Pfam" id="PF01124">
    <property type="entry name" value="MAPEG"/>
    <property type="match status" value="1"/>
</dbReference>
<evidence type="ECO:0000256" key="1">
    <source>
        <dbReference type="ARBA" id="ARBA00004370"/>
    </source>
</evidence>
<keyword evidence="4 5" id="KW-0472">Membrane</keyword>
<evidence type="ECO:0000256" key="5">
    <source>
        <dbReference type="SAM" id="Phobius"/>
    </source>
</evidence>
<dbReference type="InterPro" id="IPR023352">
    <property type="entry name" value="MAPEG-like_dom_sf"/>
</dbReference>
<dbReference type="PANTHER" id="PTHR35814">
    <property type="match status" value="1"/>
</dbReference>
<reference evidence="6 7" key="1">
    <citation type="submission" date="2018-03" db="EMBL/GenBank/DDBJ databases">
        <title>Genomes of Pezizomycetes fungi and the evolution of truffles.</title>
        <authorList>
            <person name="Murat C."/>
            <person name="Payen T."/>
            <person name="Noel B."/>
            <person name="Kuo A."/>
            <person name="Martin F.M."/>
        </authorList>
    </citation>
    <scope>NUCLEOTIDE SEQUENCE [LARGE SCALE GENOMIC DNA]</scope>
    <source>
        <strain evidence="6">091103-1</strain>
    </source>
</reference>
<dbReference type="SUPFAM" id="SSF161084">
    <property type="entry name" value="MAPEG domain-like"/>
    <property type="match status" value="1"/>
</dbReference>
<evidence type="ECO:0000313" key="7">
    <source>
        <dbReference type="Proteomes" id="UP000246991"/>
    </source>
</evidence>
<organism evidence="6 7">
    <name type="scientific">Tuber magnatum</name>
    <name type="common">white Piedmont truffle</name>
    <dbReference type="NCBI Taxonomy" id="42249"/>
    <lineage>
        <taxon>Eukaryota</taxon>
        <taxon>Fungi</taxon>
        <taxon>Dikarya</taxon>
        <taxon>Ascomycota</taxon>
        <taxon>Pezizomycotina</taxon>
        <taxon>Pezizomycetes</taxon>
        <taxon>Pezizales</taxon>
        <taxon>Tuberaceae</taxon>
        <taxon>Tuber</taxon>
    </lineage>
</organism>
<comment type="caution">
    <text evidence="6">The sequence shown here is derived from an EMBL/GenBank/DDBJ whole genome shotgun (WGS) entry which is preliminary data.</text>
</comment>
<dbReference type="OrthoDB" id="19091at2759"/>
<dbReference type="PANTHER" id="PTHR35814:SF1">
    <property type="entry name" value="GLUTATHIONE S-TRANSFERASE-RELATED"/>
    <property type="match status" value="1"/>
</dbReference>
<keyword evidence="7" id="KW-1185">Reference proteome</keyword>
<name>A0A317SKY3_9PEZI</name>
<comment type="subcellular location">
    <subcellularLocation>
        <location evidence="1">Membrane</location>
    </subcellularLocation>
</comment>
<evidence type="ECO:0000256" key="2">
    <source>
        <dbReference type="ARBA" id="ARBA00022692"/>
    </source>
</evidence>
<dbReference type="GO" id="GO:0016020">
    <property type="term" value="C:membrane"/>
    <property type="evidence" value="ECO:0007669"/>
    <property type="project" value="UniProtKB-SubCell"/>
</dbReference>
<feature type="non-terminal residue" evidence="6">
    <location>
        <position position="1"/>
    </location>
</feature>
<sequence>AAATWTLPFGAYLLLLSTRVALVRHRTKTYIGDHMPRGEDLQNPDPLFVAGRCLGNYLETVPMAMILAVLAELNGGNRRLVNYALGALLMGKVVQIELGLMRKGTQGGGRVAGFLASQGILAGMAGYCAYLVRDYWGL</sequence>
<evidence type="ECO:0000256" key="4">
    <source>
        <dbReference type="ARBA" id="ARBA00023136"/>
    </source>
</evidence>
<dbReference type="InterPro" id="IPR001129">
    <property type="entry name" value="Membr-assoc_MAPEG"/>
</dbReference>
<dbReference type="Proteomes" id="UP000246991">
    <property type="component" value="Unassembled WGS sequence"/>
</dbReference>